<dbReference type="Pfam" id="PF01488">
    <property type="entry name" value="Shikimate_DH"/>
    <property type="match status" value="1"/>
</dbReference>
<comment type="caution">
    <text evidence="8">Lacks conserved residue(s) required for the propagation of feature annotation.</text>
</comment>
<dbReference type="InterPro" id="IPR036291">
    <property type="entry name" value="NAD(P)-bd_dom_sf"/>
</dbReference>
<dbReference type="PANTHER" id="PTHR21089:SF1">
    <property type="entry name" value="BIFUNCTIONAL 3-DEHYDROQUINATE DEHYDRATASE_SHIKIMATE DEHYDROGENASE, CHLOROPLASTIC"/>
    <property type="match status" value="1"/>
</dbReference>
<gene>
    <name evidence="8" type="primary">aroE</name>
    <name evidence="12" type="ORF">ACFFIC_21125</name>
</gene>
<feature type="active site" description="Proton acceptor" evidence="8">
    <location>
        <position position="75"/>
    </location>
</feature>
<dbReference type="GO" id="GO:0004764">
    <property type="term" value="F:shikimate 3-dehydrogenase (NADP+) activity"/>
    <property type="evidence" value="ECO:0007669"/>
    <property type="project" value="UniProtKB-EC"/>
</dbReference>
<dbReference type="SUPFAM" id="SSF53223">
    <property type="entry name" value="Aminoacid dehydrogenase-like, N-terminal domain"/>
    <property type="match status" value="1"/>
</dbReference>
<dbReference type="InterPro" id="IPR011342">
    <property type="entry name" value="Shikimate_DH"/>
</dbReference>
<feature type="domain" description="Shikimate dehydrogenase substrate binding N-terminal" evidence="10">
    <location>
        <begin position="16"/>
        <end position="98"/>
    </location>
</feature>
<feature type="domain" description="SDH C-terminal" evidence="11">
    <location>
        <begin position="249"/>
        <end position="275"/>
    </location>
</feature>
<evidence type="ECO:0000256" key="2">
    <source>
        <dbReference type="ARBA" id="ARBA00012962"/>
    </source>
</evidence>
<dbReference type="EC" id="1.1.1.25" evidence="2 8"/>
<proteinExistence type="inferred from homology"/>
<keyword evidence="6 8" id="KW-0057">Aromatic amino acid biosynthesis</keyword>
<feature type="domain" description="Quinate/shikimate 5-dehydrogenase/glutamyl-tRNA reductase" evidence="9">
    <location>
        <begin position="134"/>
        <end position="178"/>
    </location>
</feature>
<feature type="binding site" evidence="8">
    <location>
        <begin position="24"/>
        <end position="26"/>
    </location>
    <ligand>
        <name>shikimate</name>
        <dbReference type="ChEBI" id="CHEBI:36208"/>
    </ligand>
</feature>
<dbReference type="HAMAP" id="MF_00222">
    <property type="entry name" value="Shikimate_DH_AroE"/>
    <property type="match status" value="1"/>
</dbReference>
<feature type="binding site" evidence="8">
    <location>
        <position position="96"/>
    </location>
    <ligand>
        <name>shikimate</name>
        <dbReference type="ChEBI" id="CHEBI:36208"/>
    </ligand>
</feature>
<evidence type="ECO:0000313" key="12">
    <source>
        <dbReference type="EMBL" id="MFC0388025.1"/>
    </source>
</evidence>
<feature type="binding site" evidence="8">
    <location>
        <position position="228"/>
    </location>
    <ligand>
        <name>shikimate</name>
        <dbReference type="ChEBI" id="CHEBI:36208"/>
    </ligand>
</feature>
<keyword evidence="5 8" id="KW-0560">Oxidoreductase</keyword>
<dbReference type="PANTHER" id="PTHR21089">
    <property type="entry name" value="SHIKIMATE DEHYDROGENASE"/>
    <property type="match status" value="1"/>
</dbReference>
<dbReference type="EMBL" id="JBHLVZ010000074">
    <property type="protein sequence ID" value="MFC0388025.1"/>
    <property type="molecule type" value="Genomic_DNA"/>
</dbReference>
<evidence type="ECO:0000256" key="6">
    <source>
        <dbReference type="ARBA" id="ARBA00023141"/>
    </source>
</evidence>
<dbReference type="SUPFAM" id="SSF51735">
    <property type="entry name" value="NAD(P)-binding Rossmann-fold domains"/>
    <property type="match status" value="1"/>
</dbReference>
<comment type="subunit">
    <text evidence="8">Homodimer.</text>
</comment>
<dbReference type="Gene3D" id="3.40.50.720">
    <property type="entry name" value="NAD(P)-binding Rossmann-like Domain"/>
    <property type="match status" value="1"/>
</dbReference>
<dbReference type="Pfam" id="PF08501">
    <property type="entry name" value="Shikimate_dh_N"/>
    <property type="match status" value="1"/>
</dbReference>
<comment type="caution">
    <text evidence="12">The sequence shown here is derived from an EMBL/GenBank/DDBJ whole genome shotgun (WGS) entry which is preliminary data.</text>
</comment>
<evidence type="ECO:0000259" key="9">
    <source>
        <dbReference type="Pfam" id="PF01488"/>
    </source>
</evidence>
<evidence type="ECO:0000256" key="1">
    <source>
        <dbReference type="ARBA" id="ARBA00004871"/>
    </source>
</evidence>
<protein>
    <recommendedName>
        <fullName evidence="2 8">Shikimate dehydrogenase (NADP(+))</fullName>
        <shortName evidence="8">SDH</shortName>
        <ecNumber evidence="2 8">1.1.1.25</ecNumber>
    </recommendedName>
</protein>
<evidence type="ECO:0000256" key="3">
    <source>
        <dbReference type="ARBA" id="ARBA00022605"/>
    </source>
</evidence>
<dbReference type="Pfam" id="PF18317">
    <property type="entry name" value="SDH_C"/>
    <property type="match status" value="1"/>
</dbReference>
<feature type="binding site" evidence="8">
    <location>
        <position position="256"/>
    </location>
    <ligand>
        <name>shikimate</name>
        <dbReference type="ChEBI" id="CHEBI:36208"/>
    </ligand>
</feature>
<keyword evidence="4 8" id="KW-0521">NADP</keyword>
<dbReference type="InterPro" id="IPR046346">
    <property type="entry name" value="Aminoacid_DH-like_N_sf"/>
</dbReference>
<dbReference type="InterPro" id="IPR013708">
    <property type="entry name" value="Shikimate_DH-bd_N"/>
</dbReference>
<dbReference type="Proteomes" id="UP001589789">
    <property type="component" value="Unassembled WGS sequence"/>
</dbReference>
<dbReference type="CDD" id="cd01065">
    <property type="entry name" value="NAD_bind_Shikimate_DH"/>
    <property type="match status" value="1"/>
</dbReference>
<keyword evidence="3 8" id="KW-0028">Amino-acid biosynthesis</keyword>
<dbReference type="RefSeq" id="WP_377054041.1">
    <property type="nucleotide sequence ID" value="NZ_JBHLVZ010000074.1"/>
</dbReference>
<comment type="function">
    <text evidence="8">Involved in the biosynthesis of the chorismate, which leads to the biosynthesis of aromatic amino acids. Catalyzes the reversible NADPH linked reduction of 3-dehydroshikimate (DHSA) to yield shikimate (SA).</text>
</comment>
<comment type="pathway">
    <text evidence="1 8">Metabolic intermediate biosynthesis; chorismate biosynthesis; chorismate from D-erythrose 4-phosphate and phosphoenolpyruvate: step 4/7.</text>
</comment>
<dbReference type="Gene3D" id="3.40.50.10860">
    <property type="entry name" value="Leucine Dehydrogenase, chain A, domain 1"/>
    <property type="match status" value="1"/>
</dbReference>
<feature type="binding site" evidence="8">
    <location>
        <position position="71"/>
    </location>
    <ligand>
        <name>shikimate</name>
        <dbReference type="ChEBI" id="CHEBI:36208"/>
    </ligand>
</feature>
<evidence type="ECO:0000259" key="10">
    <source>
        <dbReference type="Pfam" id="PF08501"/>
    </source>
</evidence>
<dbReference type="InterPro" id="IPR022893">
    <property type="entry name" value="Shikimate_DH_fam"/>
</dbReference>
<accession>A0ABV6IWN7</accession>
<dbReference type="InterPro" id="IPR041121">
    <property type="entry name" value="SDH_C"/>
</dbReference>
<feature type="binding site" evidence="8">
    <location>
        <position position="87"/>
    </location>
    <ligand>
        <name>NADP(+)</name>
        <dbReference type="ChEBI" id="CHEBI:58349"/>
    </ligand>
</feature>
<feature type="binding site" evidence="8">
    <location>
        <position position="249"/>
    </location>
    <ligand>
        <name>NADP(+)</name>
        <dbReference type="ChEBI" id="CHEBI:58349"/>
    </ligand>
</feature>
<comment type="similarity">
    <text evidence="8">Belongs to the shikimate dehydrogenase family.</text>
</comment>
<evidence type="ECO:0000256" key="8">
    <source>
        <dbReference type="HAMAP-Rule" id="MF_00222"/>
    </source>
</evidence>
<dbReference type="InterPro" id="IPR006151">
    <property type="entry name" value="Shikm_DH/Glu-tRNA_Rdtase"/>
</dbReference>
<evidence type="ECO:0000256" key="5">
    <source>
        <dbReference type="ARBA" id="ARBA00023002"/>
    </source>
</evidence>
<dbReference type="NCBIfam" id="TIGR00507">
    <property type="entry name" value="aroE"/>
    <property type="match status" value="1"/>
</dbReference>
<sequence length="287" mass="30002">MQAPPTHTGKTRVAGIIGHPVSHSRSPRLHGFWLHRHGIDGAYVPLPLEPARFDQGLRALPALGFAGANVTIPHKQAALAACDVVEEEARRIGAVNTLVFHADGRIEGWNTDGWGFMESLREQAPAWRPEVGPAVVLGAGGGARAVAHALLAAGCPALTLVNRTRARAEALAEELTAHGAVVSAADRPPLDGAALLVNTTSQGMQGQPSLAVDLSPLPPGAVVADLVYVPLETPLLAAARARGLVAVDGLGMLLHQGRRGFEAWFGTMPAVDEALRAFVASDIPRRA</sequence>
<evidence type="ECO:0000256" key="7">
    <source>
        <dbReference type="ARBA" id="ARBA00049442"/>
    </source>
</evidence>
<feature type="binding site" evidence="8">
    <location>
        <position position="112"/>
    </location>
    <ligand>
        <name>shikimate</name>
        <dbReference type="ChEBI" id="CHEBI:36208"/>
    </ligand>
</feature>
<reference evidence="12 13" key="1">
    <citation type="submission" date="2024-09" db="EMBL/GenBank/DDBJ databases">
        <authorList>
            <person name="Sun Q."/>
            <person name="Mori K."/>
        </authorList>
    </citation>
    <scope>NUCLEOTIDE SEQUENCE [LARGE SCALE GENOMIC DNA]</scope>
    <source>
        <strain evidence="12 13">CCM 7468</strain>
    </source>
</reference>
<feature type="binding site" evidence="8">
    <location>
        <position position="226"/>
    </location>
    <ligand>
        <name>NADP(+)</name>
        <dbReference type="ChEBI" id="CHEBI:58349"/>
    </ligand>
</feature>
<evidence type="ECO:0000313" key="13">
    <source>
        <dbReference type="Proteomes" id="UP001589789"/>
    </source>
</evidence>
<evidence type="ECO:0000256" key="4">
    <source>
        <dbReference type="ARBA" id="ARBA00022857"/>
    </source>
</evidence>
<organism evidence="12 13">
    <name type="scientific">Muricoccus vinaceus</name>
    <dbReference type="NCBI Taxonomy" id="424704"/>
    <lineage>
        <taxon>Bacteria</taxon>
        <taxon>Pseudomonadati</taxon>
        <taxon>Pseudomonadota</taxon>
        <taxon>Alphaproteobacteria</taxon>
        <taxon>Acetobacterales</taxon>
        <taxon>Roseomonadaceae</taxon>
        <taxon>Muricoccus</taxon>
    </lineage>
</organism>
<dbReference type="NCBIfam" id="NF001312">
    <property type="entry name" value="PRK00258.1-4"/>
    <property type="match status" value="1"/>
</dbReference>
<comment type="catalytic activity">
    <reaction evidence="7 8">
        <text>shikimate + NADP(+) = 3-dehydroshikimate + NADPH + H(+)</text>
        <dbReference type="Rhea" id="RHEA:17737"/>
        <dbReference type="ChEBI" id="CHEBI:15378"/>
        <dbReference type="ChEBI" id="CHEBI:16630"/>
        <dbReference type="ChEBI" id="CHEBI:36208"/>
        <dbReference type="ChEBI" id="CHEBI:57783"/>
        <dbReference type="ChEBI" id="CHEBI:58349"/>
        <dbReference type="EC" id="1.1.1.25"/>
    </reaction>
</comment>
<keyword evidence="13" id="KW-1185">Reference proteome</keyword>
<feature type="binding site" evidence="8">
    <location>
        <begin position="162"/>
        <end position="167"/>
    </location>
    <ligand>
        <name>NADP(+)</name>
        <dbReference type="ChEBI" id="CHEBI:58349"/>
    </ligand>
</feature>
<name>A0ABV6IWN7_9PROT</name>
<evidence type="ECO:0000259" key="11">
    <source>
        <dbReference type="Pfam" id="PF18317"/>
    </source>
</evidence>